<dbReference type="Pfam" id="PF00209">
    <property type="entry name" value="SNF"/>
    <property type="match status" value="2"/>
</dbReference>
<gene>
    <name evidence="9" type="primary">LOC118761301</name>
</gene>
<dbReference type="KEGG" id="osn:118761301"/>
<keyword evidence="6" id="KW-0915">Sodium</keyword>
<feature type="transmembrane region" description="Helical" evidence="7">
    <location>
        <begin position="6"/>
        <end position="30"/>
    </location>
</feature>
<evidence type="ECO:0000256" key="2">
    <source>
        <dbReference type="ARBA" id="ARBA00022448"/>
    </source>
</evidence>
<keyword evidence="3 7" id="KW-0812">Transmembrane</keyword>
<organism evidence="8 9">
    <name type="scientific">Octopus sinensis</name>
    <name type="common">East Asian common octopus</name>
    <dbReference type="NCBI Taxonomy" id="2607531"/>
    <lineage>
        <taxon>Eukaryota</taxon>
        <taxon>Metazoa</taxon>
        <taxon>Spiralia</taxon>
        <taxon>Lophotrochozoa</taxon>
        <taxon>Mollusca</taxon>
        <taxon>Cephalopoda</taxon>
        <taxon>Coleoidea</taxon>
        <taxon>Octopodiformes</taxon>
        <taxon>Octopoda</taxon>
        <taxon>Incirrata</taxon>
        <taxon>Octopodidae</taxon>
        <taxon>Octopus</taxon>
    </lineage>
</organism>
<dbReference type="PANTHER" id="PTHR11616">
    <property type="entry name" value="SODIUM/CHLORIDE DEPENDENT TRANSPORTER"/>
    <property type="match status" value="1"/>
</dbReference>
<keyword evidence="2" id="KW-0813">Transport</keyword>
<evidence type="ECO:0000256" key="5">
    <source>
        <dbReference type="ARBA" id="ARBA00023136"/>
    </source>
</evidence>
<dbReference type="GO" id="GO:0005886">
    <property type="term" value="C:plasma membrane"/>
    <property type="evidence" value="ECO:0007669"/>
    <property type="project" value="TreeGrafter"/>
</dbReference>
<evidence type="ECO:0000256" key="7">
    <source>
        <dbReference type="SAM" id="Phobius"/>
    </source>
</evidence>
<keyword evidence="8" id="KW-1185">Reference proteome</keyword>
<evidence type="ECO:0000313" key="9">
    <source>
        <dbReference type="RefSeq" id="XP_036354984.1"/>
    </source>
</evidence>
<keyword evidence="5 7" id="KW-0472">Membrane</keyword>
<feature type="binding site" evidence="6">
    <location>
        <position position="60"/>
    </location>
    <ligand>
        <name>Na(+)</name>
        <dbReference type="ChEBI" id="CHEBI:29101"/>
        <label>1</label>
    </ligand>
</feature>
<proteinExistence type="predicted"/>
<dbReference type="GO" id="GO:0006865">
    <property type="term" value="P:amino acid transport"/>
    <property type="evidence" value="ECO:0007669"/>
    <property type="project" value="TreeGrafter"/>
</dbReference>
<dbReference type="PANTHER" id="PTHR11616:SF240">
    <property type="entry name" value="BLOATED TUBULES, ISOFORM B-RELATED"/>
    <property type="match status" value="1"/>
</dbReference>
<dbReference type="SUPFAM" id="SSF161070">
    <property type="entry name" value="SNF-like"/>
    <property type="match status" value="2"/>
</dbReference>
<protein>
    <submittedName>
        <fullName evidence="9">Sodium- and chloride-dependent glycine transporter 1-like</fullName>
    </submittedName>
</protein>
<dbReference type="GO" id="GO:0035725">
    <property type="term" value="P:sodium ion transmembrane transport"/>
    <property type="evidence" value="ECO:0007669"/>
    <property type="project" value="TreeGrafter"/>
</dbReference>
<dbReference type="PROSITE" id="PS50267">
    <property type="entry name" value="NA_NEUROTRAN_SYMP_3"/>
    <property type="match status" value="1"/>
</dbReference>
<sequence>MPHIPGAFLIPYFLTALFCGIPLVFTETLIGQLTRRSAIKCFNFSPLMVWADAGSQIFYSYAVTCGALIALGTHNKLTHNCFLYF</sequence>
<dbReference type="Proteomes" id="UP000515154">
    <property type="component" value="Unplaced"/>
</dbReference>
<evidence type="ECO:0000256" key="4">
    <source>
        <dbReference type="ARBA" id="ARBA00022989"/>
    </source>
</evidence>
<dbReference type="AlphaFoldDB" id="A0A7E6EI83"/>
<keyword evidence="6" id="KW-0479">Metal-binding</keyword>
<reference evidence="9" key="1">
    <citation type="submission" date="2025-08" db="UniProtKB">
        <authorList>
            <consortium name="RefSeq"/>
        </authorList>
    </citation>
    <scope>IDENTIFICATION</scope>
</reference>
<evidence type="ECO:0000256" key="6">
    <source>
        <dbReference type="PIRSR" id="PIRSR600175-1"/>
    </source>
</evidence>
<accession>A0A7E6EI83</accession>
<comment type="subcellular location">
    <subcellularLocation>
        <location evidence="1">Membrane</location>
        <topology evidence="1">Multi-pass membrane protein</topology>
    </subcellularLocation>
</comment>
<dbReference type="InterPro" id="IPR000175">
    <property type="entry name" value="Na/ntran_symport"/>
</dbReference>
<evidence type="ECO:0000313" key="8">
    <source>
        <dbReference type="Proteomes" id="UP000515154"/>
    </source>
</evidence>
<evidence type="ECO:0000256" key="1">
    <source>
        <dbReference type="ARBA" id="ARBA00004141"/>
    </source>
</evidence>
<dbReference type="RefSeq" id="XP_036354984.1">
    <property type="nucleotide sequence ID" value="XM_036499091.1"/>
</dbReference>
<name>A0A7E6EI83_9MOLL</name>
<dbReference type="InterPro" id="IPR037272">
    <property type="entry name" value="SNS_sf"/>
</dbReference>
<keyword evidence="4 7" id="KW-1133">Transmembrane helix</keyword>
<dbReference type="GO" id="GO:0046872">
    <property type="term" value="F:metal ion binding"/>
    <property type="evidence" value="ECO:0007669"/>
    <property type="project" value="UniProtKB-KW"/>
</dbReference>
<evidence type="ECO:0000256" key="3">
    <source>
        <dbReference type="ARBA" id="ARBA00022692"/>
    </source>
</evidence>